<dbReference type="InterPro" id="IPR050250">
    <property type="entry name" value="Macrolide_Exporter_MacB"/>
</dbReference>
<dbReference type="RefSeq" id="WP_012268545.1">
    <property type="nucleotide sequence ID" value="NZ_CP014485.1"/>
</dbReference>
<feature type="region of interest" description="Disordered" evidence="7">
    <location>
        <begin position="273"/>
        <end position="298"/>
    </location>
</feature>
<reference evidence="11" key="3">
    <citation type="submission" date="2019-07" db="EMBL/GenBank/DDBJ databases">
        <authorList>
            <person name="Pylro V."/>
            <person name="Dias A."/>
            <person name="Andreote F."/>
            <person name="Varani A."/>
            <person name="Andreote C."/>
            <person name="Bernardo E."/>
            <person name="Martins T."/>
        </authorList>
    </citation>
    <scope>NUCLEOTIDE SEQUENCE</scope>
    <source>
        <strain evidence="11">77</strain>
    </source>
</reference>
<evidence type="ECO:0000313" key="10">
    <source>
        <dbReference type="EMBL" id="RZE45914.1"/>
    </source>
</evidence>
<evidence type="ECO:0000256" key="2">
    <source>
        <dbReference type="ARBA" id="ARBA00022475"/>
    </source>
</evidence>
<evidence type="ECO:0000256" key="8">
    <source>
        <dbReference type="SAM" id="Phobius"/>
    </source>
</evidence>
<sequence>MSPLTGWRAALRIARRDVLRAKGRSVLVAAMIALPVLGMTAADLTYRSVQPTLADELTAKIGSADAKFEAAGVGPIQVEQPPGDAEDWYLPEGGSYPEDDGNDLSVDVPAALPKGSRYLTEQSAPASVTTRHGVADTRVTEVDSGDPMLRGRIELVEGRYPESEGEIVATTGFSEDSGLSVGDRLTVRGPGRFYTLTGVVELPANLREKSLYALPGAVIAPWQEAADTDKSVLPPQASELAWLVKGPSGTGVTWPDILAANEKGVVATSRQVALNPPPNSQVPAAARSEQEEPEDGQTEATLTVVTMALLEIVLLAGPAFAVGARRSRRQLGLVGSCGGTRGQIRAVVLASGVVLGGTGAAVGAGAGFGLTILLRPMMENLSGQRFGSLAVHPWEILAIALLGLVTGVLAALAPAIVAGRQPVLESLTGRHGSRRSSRVLPVIGTVVLAGGIALAMYGGLRGSTQVVAAGSVLAELGLLGCIPAIVGFLGRLGRRLPLTPRIALRDAARNRGRTAPAIAAVMAAVAGTVAIATYTASITAEQAYDHRPNLTAGTAAAVADAGAGTAELSQVRAAVEQHYPISAVRADIERVWAGSDCAVHPGEEGRDCGALELIKPTGKPHTCPLSDDGAKELAQQISADEHKRLMNSPACVDEEYSHRVFSGDDHKIFVGGPELLDSYVKLKDPAAAKALSAGTPVLLNSAYAKDGEVVLKAIHAYNDGDDTTRTRQAQKATTAIDRLKVYVAPDRYAATPGIQMIMPKKTAHELGLHVGALGSIYTLTRDPSEAEKQAAKAAVTRAGDGAGIITATKAAGNDDDSTRLLLALFASVVTLGAAVMTTGLSKADAETDLTTLSAVGARPGVRRSLSGFQCLTVALTGVLLGTAAGIVPAVALRLTDLRAALEAMRSLPMQSAYTPIVLPWPTITFLALAVPALAGLLAAALTNSRTPLARRVG</sequence>
<dbReference type="Pfam" id="PF02687">
    <property type="entry name" value="FtsX"/>
    <property type="match status" value="1"/>
</dbReference>
<protein>
    <submittedName>
        <fullName evidence="10">ABC transporter permease</fullName>
    </submittedName>
</protein>
<dbReference type="EMBL" id="VOGX01000018">
    <property type="protein sequence ID" value="TWV25634.1"/>
    <property type="molecule type" value="Genomic_DNA"/>
</dbReference>
<feature type="transmembrane region" description="Helical" evidence="8">
    <location>
        <begin position="344"/>
        <end position="374"/>
    </location>
</feature>
<feature type="transmembrane region" description="Helical" evidence="8">
    <location>
        <begin position="300"/>
        <end position="323"/>
    </location>
</feature>
<dbReference type="GO" id="GO:0005886">
    <property type="term" value="C:plasma membrane"/>
    <property type="evidence" value="ECO:0007669"/>
    <property type="project" value="UniProtKB-SubCell"/>
</dbReference>
<feature type="transmembrane region" description="Helical" evidence="8">
    <location>
        <begin position="912"/>
        <end position="941"/>
    </location>
</feature>
<evidence type="ECO:0000313" key="13">
    <source>
        <dbReference type="Proteomes" id="UP000318052"/>
    </source>
</evidence>
<keyword evidence="4 8" id="KW-1133">Transmembrane helix</keyword>
<dbReference type="PANTHER" id="PTHR30572">
    <property type="entry name" value="MEMBRANE COMPONENT OF TRANSPORTER-RELATED"/>
    <property type="match status" value="1"/>
</dbReference>
<feature type="transmembrane region" description="Helical" evidence="8">
    <location>
        <begin position="394"/>
        <end position="418"/>
    </location>
</feature>
<dbReference type="Proteomes" id="UP000318052">
    <property type="component" value="Unassembled WGS sequence"/>
</dbReference>
<evidence type="ECO:0000259" key="9">
    <source>
        <dbReference type="Pfam" id="PF02687"/>
    </source>
</evidence>
<dbReference type="GO" id="GO:0022857">
    <property type="term" value="F:transmembrane transporter activity"/>
    <property type="evidence" value="ECO:0007669"/>
    <property type="project" value="TreeGrafter"/>
</dbReference>
<reference evidence="10 12" key="1">
    <citation type="submission" date="2017-12" db="EMBL/GenBank/DDBJ databases">
        <title>Population genomics insights into the ecological differentiation and adaptive evolution in streptomycetes.</title>
        <authorList>
            <person name="Li Y."/>
            <person name="Huang Y."/>
        </authorList>
    </citation>
    <scope>NUCLEOTIDE SEQUENCE [LARGE SCALE GENOMIC DNA]</scope>
    <source>
        <strain evidence="10 12">FXJ.2339</strain>
    </source>
</reference>
<evidence type="ECO:0000256" key="5">
    <source>
        <dbReference type="ARBA" id="ARBA00023136"/>
    </source>
</evidence>
<gene>
    <name evidence="10" type="ORF">C0Q91_03015</name>
    <name evidence="11" type="ORF">FRZ02_02505</name>
</gene>
<dbReference type="Proteomes" id="UP000292095">
    <property type="component" value="Unassembled WGS sequence"/>
</dbReference>
<keyword evidence="5 8" id="KW-0472">Membrane</keyword>
<feature type="transmembrane region" description="Helical" evidence="8">
    <location>
        <begin position="514"/>
        <end position="534"/>
    </location>
</feature>
<evidence type="ECO:0000256" key="4">
    <source>
        <dbReference type="ARBA" id="ARBA00022989"/>
    </source>
</evidence>
<dbReference type="InterPro" id="IPR003838">
    <property type="entry name" value="ABC3_permease_C"/>
</dbReference>
<feature type="transmembrane region" description="Helical" evidence="8">
    <location>
        <begin position="439"/>
        <end position="460"/>
    </location>
</feature>
<accession>A0AB37XLV3</accession>
<reference evidence="11" key="2">
    <citation type="journal article" date="2019" name="Microbiol. Resour. Announc.">
        <title>Draft Genomic Sequences of Streptomyces misionensis and Streptomyces albidoflavus, bacteria applied for phytopathogen biocontrol.</title>
        <authorList>
            <person name="Pylro V."/>
            <person name="Dias A."/>
            <person name="Andreote F."/>
            <person name="Varani A."/>
            <person name="Andreote C."/>
            <person name="Bernardo E."/>
            <person name="Martins T."/>
        </authorList>
    </citation>
    <scope>NUCLEOTIDE SEQUENCE</scope>
    <source>
        <strain evidence="11">77</strain>
    </source>
</reference>
<evidence type="ECO:0000313" key="12">
    <source>
        <dbReference type="Proteomes" id="UP000292095"/>
    </source>
</evidence>
<comment type="subcellular location">
    <subcellularLocation>
        <location evidence="1">Cell membrane</location>
        <topology evidence="1">Multi-pass membrane protein</topology>
    </subcellularLocation>
</comment>
<dbReference type="PANTHER" id="PTHR30572:SF4">
    <property type="entry name" value="ABC TRANSPORTER PERMEASE YTRF"/>
    <property type="match status" value="1"/>
</dbReference>
<feature type="transmembrane region" description="Helical" evidence="8">
    <location>
        <begin position="868"/>
        <end position="892"/>
    </location>
</feature>
<dbReference type="AlphaFoldDB" id="A0AB37XLV3"/>
<evidence type="ECO:0000313" key="11">
    <source>
        <dbReference type="EMBL" id="TWV25634.1"/>
    </source>
</evidence>
<evidence type="ECO:0000256" key="7">
    <source>
        <dbReference type="SAM" id="MobiDB-lite"/>
    </source>
</evidence>
<evidence type="ECO:0000256" key="6">
    <source>
        <dbReference type="ARBA" id="ARBA00038076"/>
    </source>
</evidence>
<evidence type="ECO:0000256" key="1">
    <source>
        <dbReference type="ARBA" id="ARBA00004651"/>
    </source>
</evidence>
<feature type="transmembrane region" description="Helical" evidence="8">
    <location>
        <begin position="466"/>
        <end position="493"/>
    </location>
</feature>
<keyword evidence="13" id="KW-1185">Reference proteome</keyword>
<comment type="caution">
    <text evidence="10">The sequence shown here is derived from an EMBL/GenBank/DDBJ whole genome shotgun (WGS) entry which is preliminary data.</text>
</comment>
<dbReference type="EMBL" id="PKLK01000002">
    <property type="protein sequence ID" value="RZE45914.1"/>
    <property type="molecule type" value="Genomic_DNA"/>
</dbReference>
<comment type="similarity">
    <text evidence="6">Belongs to the ABC-4 integral membrane protein family.</text>
</comment>
<organism evidence="10 12">
    <name type="scientific">Streptomyces albidoflavus</name>
    <dbReference type="NCBI Taxonomy" id="1886"/>
    <lineage>
        <taxon>Bacteria</taxon>
        <taxon>Bacillati</taxon>
        <taxon>Actinomycetota</taxon>
        <taxon>Actinomycetes</taxon>
        <taxon>Kitasatosporales</taxon>
        <taxon>Streptomycetaceae</taxon>
        <taxon>Streptomyces</taxon>
        <taxon>Streptomyces albidoflavus group</taxon>
    </lineage>
</organism>
<keyword evidence="3 8" id="KW-0812">Transmembrane</keyword>
<keyword evidence="2" id="KW-1003">Cell membrane</keyword>
<evidence type="ECO:0000256" key="3">
    <source>
        <dbReference type="ARBA" id="ARBA00022692"/>
    </source>
</evidence>
<name>A0AB37XLV3_9ACTN</name>
<feature type="domain" description="ABC3 transporter permease C-terminal" evidence="9">
    <location>
        <begin position="304"/>
        <end position="421"/>
    </location>
</feature>
<proteinExistence type="inferred from homology"/>